<name>A0A0A6ULX3_ACTUT</name>
<dbReference type="SUPFAM" id="SSF54593">
    <property type="entry name" value="Glyoxalase/Bleomycin resistance protein/Dihydroxybiphenyl dioxygenase"/>
    <property type="match status" value="1"/>
</dbReference>
<feature type="compositionally biased region" description="Polar residues" evidence="1">
    <location>
        <begin position="322"/>
        <end position="335"/>
    </location>
</feature>
<organism evidence="4 5">
    <name type="scientific">Actinoplanes utahensis</name>
    <dbReference type="NCBI Taxonomy" id="1869"/>
    <lineage>
        <taxon>Bacteria</taxon>
        <taxon>Bacillati</taxon>
        <taxon>Actinomycetota</taxon>
        <taxon>Actinomycetes</taxon>
        <taxon>Micromonosporales</taxon>
        <taxon>Micromonosporaceae</taxon>
        <taxon>Actinoplanes</taxon>
    </lineage>
</organism>
<proteinExistence type="predicted"/>
<keyword evidence="2" id="KW-1133">Transmembrane helix</keyword>
<keyword evidence="2" id="KW-0812">Transmembrane</keyword>
<evidence type="ECO:0000256" key="2">
    <source>
        <dbReference type="SAM" id="Phobius"/>
    </source>
</evidence>
<keyword evidence="2" id="KW-0472">Membrane</keyword>
<feature type="compositionally biased region" description="Pro residues" evidence="1">
    <location>
        <begin position="989"/>
        <end position="999"/>
    </location>
</feature>
<dbReference type="EMBL" id="JRTT01000021">
    <property type="protein sequence ID" value="KHD76083.1"/>
    <property type="molecule type" value="Genomic_DNA"/>
</dbReference>
<feature type="compositionally biased region" description="Basic and acidic residues" evidence="1">
    <location>
        <begin position="402"/>
        <end position="417"/>
    </location>
</feature>
<feature type="compositionally biased region" description="Basic and acidic residues" evidence="1">
    <location>
        <begin position="1185"/>
        <end position="1199"/>
    </location>
</feature>
<feature type="compositionally biased region" description="Polar residues" evidence="1">
    <location>
        <begin position="870"/>
        <end position="880"/>
    </location>
</feature>
<dbReference type="Pfam" id="PF00903">
    <property type="entry name" value="Glyoxalase"/>
    <property type="match status" value="1"/>
</dbReference>
<feature type="compositionally biased region" description="Pro residues" evidence="1">
    <location>
        <begin position="192"/>
        <end position="201"/>
    </location>
</feature>
<feature type="compositionally biased region" description="Basic and acidic residues" evidence="1">
    <location>
        <begin position="1248"/>
        <end position="1262"/>
    </location>
</feature>
<dbReference type="CDD" id="cd06587">
    <property type="entry name" value="VOC"/>
    <property type="match status" value="1"/>
</dbReference>
<feature type="compositionally biased region" description="Basic and acidic residues" evidence="1">
    <location>
        <begin position="855"/>
        <end position="869"/>
    </location>
</feature>
<feature type="compositionally biased region" description="Basic and acidic residues" evidence="1">
    <location>
        <begin position="338"/>
        <end position="367"/>
    </location>
</feature>
<feature type="compositionally biased region" description="Low complexity" evidence="1">
    <location>
        <begin position="245"/>
        <end position="263"/>
    </location>
</feature>
<evidence type="ECO:0000259" key="3">
    <source>
        <dbReference type="PROSITE" id="PS51819"/>
    </source>
</evidence>
<feature type="compositionally biased region" description="Low complexity" evidence="1">
    <location>
        <begin position="1288"/>
        <end position="1304"/>
    </location>
</feature>
<protein>
    <recommendedName>
        <fullName evidence="3">VOC domain-containing protein</fullName>
    </recommendedName>
</protein>
<feature type="compositionally biased region" description="Low complexity" evidence="1">
    <location>
        <begin position="203"/>
        <end position="225"/>
    </location>
</feature>
<dbReference type="Proteomes" id="UP000054537">
    <property type="component" value="Unassembled WGS sequence"/>
</dbReference>
<sequence>MANQTGRPIAPARRLVAAIIATLAIFVIVFGLGMGSPPVAVFGVAVLAVAVVVAFMKVSRRGRATVAGSAEVKSITPAPLAGAYGRATLELIVVAPGLGAFDTIVRESRVPVEKWPLPGTTVPITVDVDDTRRVRVNWRDAPARAEGEDPPPPPQPQPTSRPDDELDDELFGAVDPAPWEGRRDDWDVDSGDPPPPPPPASGPRATATTYARRTATPVVVRDTPAGTIVEGQVVGTDEEPPPLPRRAGNAPRFGARPAAATPADLDDPPPPSWTDPDLNSDLDSDLTADPRPRTGSGRWADPGPRPAPPASATPDDQPATDAPTSPGAQTSPETSTDPDDRPAPHGGTDPDDRPAPHGDIGPDDRPAPHGGAGPDPGTDFDDEPGPEPISRPASSAATPEPAVEHGGHARLAEDARPTRSPGPAPTGPATGTTFTTPIPAERPGATSAPDEPSGGTGHTAFAQFSTPRTASGAASGRPPGARPSPRPRAASSPTASTPPPSSGTPTEHPDDPTTNAAPQTTVTATQTSTTASPVATATPRATATAAPVDTDSAPRATTQTAPTVPPAQRTSTESHTSPATEPDALIDLDLDGPPTQPLPPTAVTAATAATARGTSGLSDTSADTGTTTDRPSTSTDTGTGTRSDRPSTSARSAADSTAADPAATDTGTARTTAARTTADSTAADRAATDAGTARTTAAGAAAAAAAAAAGAAGAARSPAPAQPTAETRTNPPRLRTEATPARPTGTDIPAQPTGPSRSGAGTAGPTPESAGSGHTSQAAGSGRAPEPSGRSRFTGPVDPVSPATRIPRPAGDTPPPPPAPRPADAPAPPPPPVPRPGHAAAPPPARPPRPAASGHDQDRRADAPNREQSRLTPEQGTRSTAPLRGQDVPGPDRGGASREQGPRPAASSPGQDLPSREQQVWARPSNISPPPAQPLSPLQGPGSRRPRADQRWAPPARPDVEHSATETGTPSAPPAQPISPATNRSTPETGPPWAPPSHPAPEHSATETGTPSAPPAQPISPATNRSTPETGPPWAPPSHPAPEHSATETGTPSAPPAQPISPATNRSAPETGTPQTAGPAGAAQSTEAQTRGAGDDDTATRPEAPTAGGPQTDPRAAARPSQDENPWAPPTATGRAAASAPIPPNVDARPLGSRTRFFMQPGDDADASSTTAGPDAPPSPAPTARSEEATPSARERTDEAAPPSRAHSEQAGPPAGTVSSAWSDGIAPPAKPIPRPAADRPAATPYREPGEDRSQTGPEENRTPPVARPVRPEPAATAHPAQPRPERAPSSTPHSPSPVSSSPHTPSPLSPPPAAPAPDRLFPSAPRPTIAHDDGSLPGIDQIDIPLDPDFPIGADLPIYENPEPAPENRPHASGARSDGIIAPPQPEPPEPDRAHPATGPQPSSPQGRAGSAEAPQSSQRDRTSSGLETGRSSAAAGSAAGQAPVGGTGTRPAPRRDGAEPAGEDGMPTPSALRDGIIGVAVGRAAVSPDAFPTPRFDDAETGDRPDDETDGETRDRTDAETGGETGDGKQQGSPWGDFSGRRQPDERAGDVITAYPSARPGPAGAIHGVGITILVTDLERSMRFYRDTLGFFEIDNGDGSAVLASGDTRLVLRTVHNLTSDAGRLIYLNLEVGDIEAVHAELRDKGVKFVHSPRAVNRGDKLELWSATFRDPDNHNIAITQWRAIG</sequence>
<feature type="compositionally biased region" description="Low complexity" evidence="1">
    <location>
        <begin position="469"/>
        <end position="479"/>
    </location>
</feature>
<feature type="compositionally biased region" description="Low complexity" evidence="1">
    <location>
        <begin position="1060"/>
        <end position="1084"/>
    </location>
</feature>
<gene>
    <name evidence="4" type="ORF">MB27_19605</name>
</gene>
<feature type="compositionally biased region" description="Pro residues" evidence="1">
    <location>
        <begin position="150"/>
        <end position="159"/>
    </location>
</feature>
<evidence type="ECO:0000256" key="1">
    <source>
        <dbReference type="SAM" id="MobiDB-lite"/>
    </source>
</evidence>
<dbReference type="RefSeq" id="WP_043526309.1">
    <property type="nucleotide sequence ID" value="NZ_JBHSUZ010000001.1"/>
</dbReference>
<keyword evidence="5" id="KW-1185">Reference proteome</keyword>
<dbReference type="InterPro" id="IPR037523">
    <property type="entry name" value="VOC_core"/>
</dbReference>
<feature type="compositionally biased region" description="Low complexity" evidence="1">
    <location>
        <begin position="1263"/>
        <end position="1278"/>
    </location>
</feature>
<feature type="compositionally biased region" description="Pro residues" evidence="1">
    <location>
        <begin position="1305"/>
        <end position="1316"/>
    </location>
</feature>
<feature type="domain" description="VOC" evidence="3">
    <location>
        <begin position="1567"/>
        <end position="1684"/>
    </location>
</feature>
<feature type="compositionally biased region" description="Low complexity" evidence="1">
    <location>
        <begin position="601"/>
        <end position="719"/>
    </location>
</feature>
<feature type="compositionally biased region" description="Low complexity" evidence="1">
    <location>
        <begin position="427"/>
        <end position="439"/>
    </location>
</feature>
<reference evidence="4 5" key="1">
    <citation type="submission" date="2014-10" db="EMBL/GenBank/DDBJ databases">
        <title>Draft genome sequence of Actinoplanes utahensis NRRL 12052.</title>
        <authorList>
            <person name="Velasco-Bucheli B."/>
            <person name="del Cerro C."/>
            <person name="Hormigo D."/>
            <person name="Garcia J.L."/>
            <person name="Acebal C."/>
            <person name="Arroyo M."/>
            <person name="de la Mata I."/>
        </authorList>
    </citation>
    <scope>NUCLEOTIDE SEQUENCE [LARGE SCALE GENOMIC DNA]</scope>
    <source>
        <strain evidence="4 5">NRRL 12052</strain>
    </source>
</reference>
<dbReference type="InterPro" id="IPR029068">
    <property type="entry name" value="Glyas_Bleomycin-R_OHBP_Dase"/>
</dbReference>
<feature type="region of interest" description="Disordered" evidence="1">
    <location>
        <begin position="140"/>
        <end position="1548"/>
    </location>
</feature>
<dbReference type="InterPro" id="IPR004360">
    <property type="entry name" value="Glyas_Fos-R_dOase_dom"/>
</dbReference>
<dbReference type="STRING" id="1869.MB27_19605"/>
<feature type="compositionally biased region" description="Basic and acidic residues" evidence="1">
    <location>
        <begin position="1497"/>
        <end position="1506"/>
    </location>
</feature>
<feature type="transmembrane region" description="Helical" evidence="2">
    <location>
        <begin position="39"/>
        <end position="56"/>
    </location>
</feature>
<feature type="compositionally biased region" description="Low complexity" evidence="1">
    <location>
        <begin position="512"/>
        <end position="570"/>
    </location>
</feature>
<feature type="compositionally biased region" description="Pro residues" evidence="1">
    <location>
        <begin position="812"/>
        <end position="850"/>
    </location>
</feature>
<accession>A0A0A6ULX3</accession>
<dbReference type="PROSITE" id="PS51819">
    <property type="entry name" value="VOC"/>
    <property type="match status" value="1"/>
</dbReference>
<feature type="compositionally biased region" description="Low complexity" evidence="1">
    <location>
        <begin position="1431"/>
        <end position="1444"/>
    </location>
</feature>
<evidence type="ECO:0000313" key="4">
    <source>
        <dbReference type="EMBL" id="KHD76083.1"/>
    </source>
</evidence>
<feature type="transmembrane region" description="Helical" evidence="2">
    <location>
        <begin position="12"/>
        <end position="33"/>
    </location>
</feature>
<evidence type="ECO:0000313" key="5">
    <source>
        <dbReference type="Proteomes" id="UP000054537"/>
    </source>
</evidence>
<feature type="compositionally biased region" description="Pro residues" evidence="1">
    <location>
        <begin position="1030"/>
        <end position="1040"/>
    </location>
</feature>
<comment type="caution">
    <text evidence="4">The sequence shown here is derived from an EMBL/GenBank/DDBJ whole genome shotgun (WGS) entry which is preliminary data.</text>
</comment>
<dbReference type="eggNOG" id="COG0346">
    <property type="taxonomic scope" value="Bacteria"/>
</dbReference>
<dbReference type="Gene3D" id="3.10.180.10">
    <property type="entry name" value="2,3-Dihydroxybiphenyl 1,2-Dioxygenase, domain 1"/>
    <property type="match status" value="1"/>
</dbReference>